<sequence length="198" mass="22465">VRLSFCQNLHAKFYANENQSLICSLNLYDFSQINNHELGVLIVKDDDRDAFNASITEAQRLIRISTENIPSPISLQSGRSELQKTHEQKSEHTRTSQKNDEKHSMLTDPISTESEERTSKEGDTNPEPANKLTSTNLAKQNKMGLSEMYAELMKSGYLIEKDGKYELTPLGISIGGESKPNRYKKGEFYFLWPSDISL</sequence>
<feature type="compositionally biased region" description="Basic and acidic residues" evidence="1">
    <location>
        <begin position="81"/>
        <end position="105"/>
    </location>
</feature>
<feature type="region of interest" description="Disordered" evidence="1">
    <location>
        <begin position="72"/>
        <end position="139"/>
    </location>
</feature>
<reference evidence="2 3" key="1">
    <citation type="submission" date="2017-11" db="EMBL/GenBank/DDBJ databases">
        <authorList>
            <person name="Han C.G."/>
        </authorList>
    </citation>
    <scope>NUCLEOTIDE SEQUENCE [LARGE SCALE GENOMIC DNA]</scope>
    <source>
        <strain evidence="2 3">A11</strain>
    </source>
</reference>
<evidence type="ECO:0000313" key="3">
    <source>
        <dbReference type="Proteomes" id="UP000234505"/>
    </source>
</evidence>
<dbReference type="Proteomes" id="UP000234505">
    <property type="component" value="Unassembled WGS sequence"/>
</dbReference>
<protein>
    <submittedName>
        <fullName evidence="2">DNA repair protein</fullName>
    </submittedName>
</protein>
<feature type="non-terminal residue" evidence="2">
    <location>
        <position position="1"/>
    </location>
</feature>
<evidence type="ECO:0000256" key="1">
    <source>
        <dbReference type="SAM" id="MobiDB-lite"/>
    </source>
</evidence>
<comment type="caution">
    <text evidence="2">The sequence shown here is derived from an EMBL/GenBank/DDBJ whole genome shotgun (WGS) entry which is preliminary data.</text>
</comment>
<gene>
    <name evidence="2" type="ORF">CWN50_19645</name>
</gene>
<dbReference type="AlphaFoldDB" id="A0A2J4QTW2"/>
<accession>A0A2J4QTW2</accession>
<evidence type="ECO:0000313" key="2">
    <source>
        <dbReference type="EMBL" id="PLL34527.1"/>
    </source>
</evidence>
<dbReference type="EMBL" id="PIDS01000731">
    <property type="protein sequence ID" value="PLL34527.1"/>
    <property type="molecule type" value="Genomic_DNA"/>
</dbReference>
<organism evidence="2 3">
    <name type="scientific">Klebsiella michiganensis</name>
    <dbReference type="NCBI Taxonomy" id="1134687"/>
    <lineage>
        <taxon>Bacteria</taxon>
        <taxon>Pseudomonadati</taxon>
        <taxon>Pseudomonadota</taxon>
        <taxon>Gammaproteobacteria</taxon>
        <taxon>Enterobacterales</taxon>
        <taxon>Enterobacteriaceae</taxon>
        <taxon>Klebsiella/Raoultella group</taxon>
        <taxon>Klebsiella</taxon>
    </lineage>
</organism>
<name>A0A2J4QTW2_9ENTR</name>
<proteinExistence type="predicted"/>
<feature type="compositionally biased region" description="Basic and acidic residues" evidence="1">
    <location>
        <begin position="114"/>
        <end position="123"/>
    </location>
</feature>
<reference evidence="2 3" key="2">
    <citation type="submission" date="2018-01" db="EMBL/GenBank/DDBJ databases">
        <title>Genomic study of Klebsiella pneumoniae.</title>
        <authorList>
            <person name="Yang Y."/>
            <person name="Bicalho R."/>
        </authorList>
    </citation>
    <scope>NUCLEOTIDE SEQUENCE [LARGE SCALE GENOMIC DNA]</scope>
    <source>
        <strain evidence="2 3">A11</strain>
    </source>
</reference>